<dbReference type="Proteomes" id="UP000290174">
    <property type="component" value="Unassembled WGS sequence"/>
</dbReference>
<evidence type="ECO:0000313" key="1">
    <source>
        <dbReference type="EMBL" id="RXG85340.1"/>
    </source>
</evidence>
<dbReference type="AlphaFoldDB" id="A0A4Q0Q8X2"/>
<dbReference type="EMBL" id="RKMK01000059">
    <property type="protein sequence ID" value="RXG85340.1"/>
    <property type="molecule type" value="Genomic_DNA"/>
</dbReference>
<organism evidence="1 2">
    <name type="scientific">Bradyrhizobium zhanjiangense</name>
    <dbReference type="NCBI Taxonomy" id="1325107"/>
    <lineage>
        <taxon>Bacteria</taxon>
        <taxon>Pseudomonadati</taxon>
        <taxon>Pseudomonadota</taxon>
        <taxon>Alphaproteobacteria</taxon>
        <taxon>Hyphomicrobiales</taxon>
        <taxon>Nitrobacteraceae</taxon>
        <taxon>Bradyrhizobium</taxon>
    </lineage>
</organism>
<comment type="caution">
    <text evidence="1">The sequence shown here is derived from an EMBL/GenBank/DDBJ whole genome shotgun (WGS) entry which is preliminary data.</text>
</comment>
<dbReference type="RefSeq" id="WP_164940526.1">
    <property type="nucleotide sequence ID" value="NZ_RKMK01000059.1"/>
</dbReference>
<gene>
    <name evidence="1" type="ORF">EAS61_36430</name>
</gene>
<accession>A0A4Q0Q8X2</accession>
<sequence>MGNEAVEVGGKERLIRRQRILAFEIVDVALVRDLAAAPVDLLSVEAVQLCQLLLLRRHREIVRHGFAVGRIFGPRQENREEAILASKRLAPKLMKLITELVAGGLHDDLGIGQIRHGFHQRGELLLEVHPEGRLRGMQSLRCRGTTGAVFSRDRDQIAAVDVAKLQLFRVTRARDRPHVVGHQVMHALDEAE</sequence>
<name>A0A4Q0Q8X2_9BRAD</name>
<proteinExistence type="predicted"/>
<evidence type="ECO:0000313" key="2">
    <source>
        <dbReference type="Proteomes" id="UP000290174"/>
    </source>
</evidence>
<reference evidence="1 2" key="1">
    <citation type="submission" date="2018-11" db="EMBL/GenBank/DDBJ databases">
        <title>Bradyrhizobium sp. nov., isolated from effective nodules of peanut in China.</title>
        <authorList>
            <person name="Li Y."/>
        </authorList>
    </citation>
    <scope>NUCLEOTIDE SEQUENCE [LARGE SCALE GENOMIC DNA]</scope>
    <source>
        <strain evidence="1 2">CCBAU 51770</strain>
    </source>
</reference>
<protein>
    <submittedName>
        <fullName evidence="1">Uncharacterized protein</fullName>
    </submittedName>
</protein>